<keyword evidence="5" id="KW-0677">Repeat</keyword>
<dbReference type="Pfam" id="PF00005">
    <property type="entry name" value="ABC_tran"/>
    <property type="match status" value="2"/>
</dbReference>
<keyword evidence="8" id="KW-1278">Translocase</keyword>
<keyword evidence="9" id="KW-0472">Membrane</keyword>
<proteinExistence type="predicted"/>
<evidence type="ECO:0000259" key="10">
    <source>
        <dbReference type="PROSITE" id="PS50893"/>
    </source>
</evidence>
<dbReference type="CDD" id="cd03215">
    <property type="entry name" value="ABC_Carb_Monos_II"/>
    <property type="match status" value="1"/>
</dbReference>
<dbReference type="EMBL" id="AP028679">
    <property type="protein sequence ID" value="BEQ14571.1"/>
    <property type="molecule type" value="Genomic_DNA"/>
</dbReference>
<dbReference type="InterPro" id="IPR003593">
    <property type="entry name" value="AAA+_ATPase"/>
</dbReference>
<evidence type="ECO:0000313" key="12">
    <source>
        <dbReference type="Proteomes" id="UP001366166"/>
    </source>
</evidence>
<evidence type="ECO:0000256" key="8">
    <source>
        <dbReference type="ARBA" id="ARBA00022967"/>
    </source>
</evidence>
<feature type="domain" description="ABC transporter" evidence="10">
    <location>
        <begin position="252"/>
        <end position="495"/>
    </location>
</feature>
<dbReference type="InterPro" id="IPR050107">
    <property type="entry name" value="ABC_carbohydrate_import_ATPase"/>
</dbReference>
<sequence>MSELLLKAENITKTFPGVKALDKVNFDLRPGEVHVLFGENGAGKSTLTKVLAGSYLPEEGAIYLRGQKMDFKNPYDARSRGVSAVYQEFSLVPKLTVLENLFLGREMTKRGLLNKEAMLRQAQASLEDLGFDLDPMAKVGGLKRAERQMVEITKAFQGKMSVLILDEPTASLSDKEVIRLFELIDRLKGEGVGIIYISHRIDELKKVGDRISVLRDGRNVATLDMADADEEKLISLMTGRDYEEIFPEINTTPGKVVLEVQNLATISGLHDISFQVHEGEILGIAGLVGAGKSRVGRALYGLEKITGGTVIMEGYAVEDPSPIKSLKSGVMYFPADRHKEGLVLCRNVRENQTLASIPLFEKKGFIDMRREEGAVRGIVKKMNVRPGRIHNQINNLSGGNQQKVMLSRGLTRDVKLFVFDEASCGIDVGAKHDVYMFLKEQAERGAAVIFISSELPEVLHLSHNILVMHAGTVAKTMPGKGASEEDVLSACFGYEYDEICHNGHGAPAHGSGPNAIER</sequence>
<dbReference type="InterPro" id="IPR003439">
    <property type="entry name" value="ABC_transporter-like_ATP-bd"/>
</dbReference>
<dbReference type="RefSeq" id="WP_338606275.1">
    <property type="nucleotide sequence ID" value="NZ_AP028679.1"/>
</dbReference>
<name>A0AAU9EVN2_9BACT</name>
<keyword evidence="6" id="KW-0547">Nucleotide-binding</keyword>
<dbReference type="PROSITE" id="PS00211">
    <property type="entry name" value="ABC_TRANSPORTER_1"/>
    <property type="match status" value="1"/>
</dbReference>
<dbReference type="FunFam" id="3.40.50.300:FF:000127">
    <property type="entry name" value="Ribose import ATP-binding protein RbsA"/>
    <property type="match status" value="1"/>
</dbReference>
<gene>
    <name evidence="11" type="primary">rbsA2</name>
    <name evidence="11" type="ORF">FAK_16370</name>
</gene>
<keyword evidence="4" id="KW-0762">Sugar transport</keyword>
<feature type="domain" description="ABC transporter" evidence="10">
    <location>
        <begin position="6"/>
        <end position="241"/>
    </location>
</feature>
<dbReference type="GO" id="GO:0005524">
    <property type="term" value="F:ATP binding"/>
    <property type="evidence" value="ECO:0007669"/>
    <property type="project" value="UniProtKB-KW"/>
</dbReference>
<dbReference type="AlphaFoldDB" id="A0AAU9EVN2"/>
<evidence type="ECO:0000256" key="3">
    <source>
        <dbReference type="ARBA" id="ARBA00022475"/>
    </source>
</evidence>
<dbReference type="CDD" id="cd03216">
    <property type="entry name" value="ABC_Carb_Monos_I"/>
    <property type="match status" value="1"/>
</dbReference>
<keyword evidence="2" id="KW-0813">Transport</keyword>
<comment type="subcellular location">
    <subcellularLocation>
        <location evidence="1">Cell membrane</location>
        <topology evidence="1">Peripheral membrane protein</topology>
    </subcellularLocation>
</comment>
<evidence type="ECO:0000256" key="2">
    <source>
        <dbReference type="ARBA" id="ARBA00022448"/>
    </source>
</evidence>
<keyword evidence="12" id="KW-1185">Reference proteome</keyword>
<evidence type="ECO:0000256" key="9">
    <source>
        <dbReference type="ARBA" id="ARBA00023136"/>
    </source>
</evidence>
<dbReference type="InterPro" id="IPR017871">
    <property type="entry name" value="ABC_transporter-like_CS"/>
</dbReference>
<evidence type="ECO:0000256" key="5">
    <source>
        <dbReference type="ARBA" id="ARBA00022737"/>
    </source>
</evidence>
<evidence type="ECO:0000256" key="7">
    <source>
        <dbReference type="ARBA" id="ARBA00022840"/>
    </source>
</evidence>
<dbReference type="Proteomes" id="UP001366166">
    <property type="component" value="Chromosome"/>
</dbReference>
<evidence type="ECO:0000313" key="11">
    <source>
        <dbReference type="EMBL" id="BEQ14571.1"/>
    </source>
</evidence>
<dbReference type="PANTHER" id="PTHR43790">
    <property type="entry name" value="CARBOHYDRATE TRANSPORT ATP-BINDING PROTEIN MG119-RELATED"/>
    <property type="match status" value="1"/>
</dbReference>
<dbReference type="SMART" id="SM00382">
    <property type="entry name" value="AAA"/>
    <property type="match status" value="2"/>
</dbReference>
<protein>
    <submittedName>
        <fullName evidence="11">Sugar ABC transporter ATP-binding protein</fullName>
    </submittedName>
</protein>
<dbReference type="GO" id="GO:0016887">
    <property type="term" value="F:ATP hydrolysis activity"/>
    <property type="evidence" value="ECO:0007669"/>
    <property type="project" value="InterPro"/>
</dbReference>
<dbReference type="GO" id="GO:0005886">
    <property type="term" value="C:plasma membrane"/>
    <property type="evidence" value="ECO:0007669"/>
    <property type="project" value="UniProtKB-SubCell"/>
</dbReference>
<reference evidence="12" key="1">
    <citation type="journal article" date="2023" name="Arch. Microbiol.">
        <title>Desulfoferula mesophilus gen. nov. sp. nov., a mesophilic sulfate-reducing bacterium isolated from a brackish lake sediment.</title>
        <authorList>
            <person name="Watanabe T."/>
            <person name="Yabe T."/>
            <person name="Tsuji J.M."/>
            <person name="Fukui M."/>
        </authorList>
    </citation>
    <scope>NUCLEOTIDE SEQUENCE [LARGE SCALE GENOMIC DNA]</scope>
    <source>
        <strain evidence="12">12FAK</strain>
    </source>
</reference>
<dbReference type="InterPro" id="IPR027417">
    <property type="entry name" value="P-loop_NTPase"/>
</dbReference>
<dbReference type="PANTHER" id="PTHR43790:SF9">
    <property type="entry name" value="GALACTOFURANOSE TRANSPORTER ATP-BINDING PROTEIN YTFR"/>
    <property type="match status" value="1"/>
</dbReference>
<dbReference type="SUPFAM" id="SSF52540">
    <property type="entry name" value="P-loop containing nucleoside triphosphate hydrolases"/>
    <property type="match status" value="2"/>
</dbReference>
<accession>A0AAU9EVN2</accession>
<dbReference type="Gene3D" id="3.40.50.300">
    <property type="entry name" value="P-loop containing nucleotide triphosphate hydrolases"/>
    <property type="match status" value="2"/>
</dbReference>
<evidence type="ECO:0000256" key="1">
    <source>
        <dbReference type="ARBA" id="ARBA00004202"/>
    </source>
</evidence>
<keyword evidence="7 11" id="KW-0067">ATP-binding</keyword>
<organism evidence="11 12">
    <name type="scientific">Desulfoferula mesophila</name>
    <dbReference type="NCBI Taxonomy" id="3058419"/>
    <lineage>
        <taxon>Bacteria</taxon>
        <taxon>Pseudomonadati</taxon>
        <taxon>Thermodesulfobacteriota</taxon>
        <taxon>Desulfarculia</taxon>
        <taxon>Desulfarculales</taxon>
        <taxon>Desulfarculaceae</taxon>
        <taxon>Desulfoferula</taxon>
    </lineage>
</organism>
<dbReference type="KEGG" id="dmp:FAK_16370"/>
<dbReference type="PROSITE" id="PS50893">
    <property type="entry name" value="ABC_TRANSPORTER_2"/>
    <property type="match status" value="2"/>
</dbReference>
<evidence type="ECO:0000256" key="4">
    <source>
        <dbReference type="ARBA" id="ARBA00022597"/>
    </source>
</evidence>
<keyword evidence="3" id="KW-1003">Cell membrane</keyword>
<evidence type="ECO:0000256" key="6">
    <source>
        <dbReference type="ARBA" id="ARBA00022741"/>
    </source>
</evidence>